<protein>
    <submittedName>
        <fullName evidence="9">Putative glutamate receptor</fullName>
    </submittedName>
</protein>
<dbReference type="Gene3D" id="3.40.190.10">
    <property type="entry name" value="Periplasmic binding protein-like II"/>
    <property type="match status" value="2"/>
</dbReference>
<evidence type="ECO:0000256" key="4">
    <source>
        <dbReference type="ARBA" id="ARBA00022989"/>
    </source>
</evidence>
<evidence type="ECO:0000256" key="8">
    <source>
        <dbReference type="SAM" id="Phobius"/>
    </source>
</evidence>
<dbReference type="PANTHER" id="PTHR42643">
    <property type="entry name" value="IONOTROPIC RECEPTOR 20A-RELATED"/>
    <property type="match status" value="1"/>
</dbReference>
<proteinExistence type="predicted"/>
<dbReference type="EMBL" id="KQ979868">
    <property type="protein sequence ID" value="KYN18741.1"/>
    <property type="molecule type" value="Genomic_DNA"/>
</dbReference>
<gene>
    <name evidence="9" type="ORF">ALC57_08937</name>
</gene>
<organism evidence="9 10">
    <name type="scientific">Trachymyrmex cornetzi</name>
    <dbReference type="NCBI Taxonomy" id="471704"/>
    <lineage>
        <taxon>Eukaryota</taxon>
        <taxon>Metazoa</taxon>
        <taxon>Ecdysozoa</taxon>
        <taxon>Arthropoda</taxon>
        <taxon>Hexapoda</taxon>
        <taxon>Insecta</taxon>
        <taxon>Pterygota</taxon>
        <taxon>Neoptera</taxon>
        <taxon>Endopterygota</taxon>
        <taxon>Hymenoptera</taxon>
        <taxon>Apocrita</taxon>
        <taxon>Aculeata</taxon>
        <taxon>Formicoidea</taxon>
        <taxon>Formicidae</taxon>
        <taxon>Myrmicinae</taxon>
        <taxon>Trachymyrmex</taxon>
    </lineage>
</organism>
<keyword evidence="10" id="KW-1185">Reference proteome</keyword>
<evidence type="ECO:0000313" key="9">
    <source>
        <dbReference type="EMBL" id="KYN18741.1"/>
    </source>
</evidence>
<feature type="transmembrane region" description="Helical" evidence="8">
    <location>
        <begin position="359"/>
        <end position="379"/>
    </location>
</feature>
<dbReference type="SUPFAM" id="SSF53850">
    <property type="entry name" value="Periplasmic binding protein-like II"/>
    <property type="match status" value="2"/>
</dbReference>
<evidence type="ECO:0000256" key="2">
    <source>
        <dbReference type="ARBA" id="ARBA00022475"/>
    </source>
</evidence>
<dbReference type="Proteomes" id="UP000078492">
    <property type="component" value="Unassembled WGS sequence"/>
</dbReference>
<comment type="subcellular location">
    <subcellularLocation>
        <location evidence="1">Cell membrane</location>
        <topology evidence="1">Multi-pass membrane protein</topology>
    </subcellularLocation>
</comment>
<evidence type="ECO:0000256" key="6">
    <source>
        <dbReference type="ARBA" id="ARBA00023170"/>
    </source>
</evidence>
<feature type="transmembrane region" description="Helical" evidence="8">
    <location>
        <begin position="179"/>
        <end position="200"/>
    </location>
</feature>
<sequence length="801" mass="92783">MNGVIWNKMQKTFVPISSVPTYAMMQQERFRQSRALEIHNFQLQNFTLTSFQEPYFLYFYNNNTKVTGLCGEIWNLLSESLNFTLQPVKANINGLGMSEKDRSFKNGLLGIIFRNETMAIPKLETFISRLMATEFSVPFWINRIQLYIHPKVVYDNEWMIKIFCYIPEYLNGKSKILEVSLGLFCSIICTSFGAVLFMFLSKSGFVPPFDKFESLVYNTKFSVVTLKDSIGETLFKVLTTDSIVRAKKSNRLIIVPTLQEMHKKICSLPEKYAMFQNEETHKVNGEIKCHLINIGEEFIRTWVTSGIVRNFKYKRTIDVGILKLIEVGLLSALKDRWMENKFKQYEDNQKPKPIELHQVSLIIMMLCCGAIMALVIFIIEKIVFAYKVKQLHFKTIHLYINRLLLMATLEQYLVHFYDNNMKITGFCGEIWNLLSESLNFTLQLVKANSDDQGVPQKDTLSFKNGLLPIIFRNETIAIARLLSFSPELIATEFSIPFGTNRIQLYIHRETIYDNIWMVKIFSWKIWCVILSMCLLLSLCTFLTQSILIQNEDKRKNISLSEHVFYNFGNLCNQGYIPQYLDGKSRILEVSLGLFCSTIYMSFGAVLFIHLSKIVFVPPFDNFTTLVTNTKYNIIGLKDSTAEAIFKINEDPFLQAKQMKRLMLASTFEDMHKKACFSKNEKYVIFQTEAMYKAVGNIMCHLTNVGEPYAKVWMTSGIVKNFKYKRSIDLGILKLMEIGLLSVLKKRWLENGFKYYAEDETPKPIELHQVSSIIAVMCCGTIIALIIFIIETIIFSYKLKRL</sequence>
<feature type="transmembrane region" description="Helical" evidence="8">
    <location>
        <begin position="772"/>
        <end position="796"/>
    </location>
</feature>
<evidence type="ECO:0000256" key="3">
    <source>
        <dbReference type="ARBA" id="ARBA00022692"/>
    </source>
</evidence>
<keyword evidence="5 8" id="KW-0472">Membrane</keyword>
<dbReference type="GO" id="GO:0005886">
    <property type="term" value="C:plasma membrane"/>
    <property type="evidence" value="ECO:0007669"/>
    <property type="project" value="UniProtKB-SubCell"/>
</dbReference>
<name>A0A151J687_9HYME</name>
<dbReference type="PANTHER" id="PTHR42643:SF24">
    <property type="entry name" value="IONOTROPIC RECEPTOR 60A"/>
    <property type="match status" value="1"/>
</dbReference>
<evidence type="ECO:0000256" key="1">
    <source>
        <dbReference type="ARBA" id="ARBA00004651"/>
    </source>
</evidence>
<keyword evidence="7" id="KW-0325">Glycoprotein</keyword>
<evidence type="ECO:0000256" key="5">
    <source>
        <dbReference type="ARBA" id="ARBA00023136"/>
    </source>
</evidence>
<feature type="transmembrane region" description="Helical" evidence="8">
    <location>
        <begin position="523"/>
        <end position="548"/>
    </location>
</feature>
<dbReference type="AlphaFoldDB" id="A0A151J687"/>
<dbReference type="Gene3D" id="1.10.287.70">
    <property type="match status" value="1"/>
</dbReference>
<evidence type="ECO:0000313" key="10">
    <source>
        <dbReference type="Proteomes" id="UP000078492"/>
    </source>
</evidence>
<accession>A0A151J687</accession>
<keyword evidence="2" id="KW-1003">Cell membrane</keyword>
<evidence type="ECO:0000256" key="7">
    <source>
        <dbReference type="ARBA" id="ARBA00023180"/>
    </source>
</evidence>
<keyword evidence="3 8" id="KW-0812">Transmembrane</keyword>
<dbReference type="InterPro" id="IPR052192">
    <property type="entry name" value="Insect_Ionotropic_Sensory_Rcpt"/>
</dbReference>
<keyword evidence="4 8" id="KW-1133">Transmembrane helix</keyword>
<feature type="transmembrane region" description="Helical" evidence="8">
    <location>
        <begin position="589"/>
        <end position="610"/>
    </location>
</feature>
<keyword evidence="6 9" id="KW-0675">Receptor</keyword>
<dbReference type="STRING" id="471704.A0A151J687"/>
<reference evidence="9 10" key="1">
    <citation type="submission" date="2015-09" db="EMBL/GenBank/DDBJ databases">
        <title>Trachymyrmex cornetzi WGS genome.</title>
        <authorList>
            <person name="Nygaard S."/>
            <person name="Hu H."/>
            <person name="Boomsma J."/>
            <person name="Zhang G."/>
        </authorList>
    </citation>
    <scope>NUCLEOTIDE SEQUENCE [LARGE SCALE GENOMIC DNA]</scope>
    <source>
        <strain evidence="9">Tcor2-1</strain>
        <tissue evidence="9">Whole body</tissue>
    </source>
</reference>